<organism evidence="2 3">
    <name type="scientific">Gordonia phosphorivorans</name>
    <dbReference type="NCBI Taxonomy" id="1056982"/>
    <lineage>
        <taxon>Bacteria</taxon>
        <taxon>Bacillati</taxon>
        <taxon>Actinomycetota</taxon>
        <taxon>Actinomycetes</taxon>
        <taxon>Mycobacteriales</taxon>
        <taxon>Gordoniaceae</taxon>
        <taxon>Gordonia</taxon>
    </lineage>
</organism>
<name>A0ABV6H8V3_9ACTN</name>
<comment type="caution">
    <text evidence="2">The sequence shown here is derived from an EMBL/GenBank/DDBJ whole genome shotgun (WGS) entry which is preliminary data.</text>
</comment>
<evidence type="ECO:0000313" key="2">
    <source>
        <dbReference type="EMBL" id="MFC0315321.1"/>
    </source>
</evidence>
<dbReference type="SUPFAM" id="SSF53474">
    <property type="entry name" value="alpha/beta-Hydrolases"/>
    <property type="match status" value="1"/>
</dbReference>
<evidence type="ECO:0000313" key="3">
    <source>
        <dbReference type="Proteomes" id="UP001589783"/>
    </source>
</evidence>
<accession>A0ABV6H8V3</accession>
<dbReference type="EMBL" id="JBHLWV010000020">
    <property type="protein sequence ID" value="MFC0315321.1"/>
    <property type="molecule type" value="Genomic_DNA"/>
</dbReference>
<evidence type="ECO:0000259" key="1">
    <source>
        <dbReference type="Pfam" id="PF07819"/>
    </source>
</evidence>
<dbReference type="InterPro" id="IPR029058">
    <property type="entry name" value="AB_hydrolase_fold"/>
</dbReference>
<dbReference type="InterPro" id="IPR012908">
    <property type="entry name" value="PGAP1-ab_dom-like"/>
</dbReference>
<dbReference type="RefSeq" id="WP_382363907.1">
    <property type="nucleotide sequence ID" value="NZ_JBHLWV010000020.1"/>
</dbReference>
<sequence length="409" mass="43551">MIDAAAQRRAEVRALTELGLTEAAAATAGIHRTHRAVSDRAFSIARRALGPAAARVQAVHDPLTDGIYRIVGTTTTATARLGGRFADLPLATAPSSTTTGAGILGVVHGLIGDELDARQSPLATANLSVRVAGRPVTPDADGLARAFPRASGRLAVFLHGLVETEHAWRLGQRTSAPYELRLANRGITSVFVRYNTGRRISTNGQDLAELLDDLVRFWPVPVEDLTLIGHSMGGLVARSAAHHGRLRGHVWPRTLHTSISLGTPHVGAPLENLAHHASAVLAARPETNALGRLLRRRSAGIRDLRAGSLLDDDWLGRDPDSLAAAVAADVPLPPGVDHYFVWATLTTDPRSPLGRILGDGLVLHHSAGGRNRTRDLGFDPAHGFHRGGTHHLALLNDPRVAEQLAAWID</sequence>
<dbReference type="Gene3D" id="3.40.50.1820">
    <property type="entry name" value="alpha/beta hydrolase"/>
    <property type="match status" value="1"/>
</dbReference>
<dbReference type="GO" id="GO:0016787">
    <property type="term" value="F:hydrolase activity"/>
    <property type="evidence" value="ECO:0007669"/>
    <property type="project" value="UniProtKB-KW"/>
</dbReference>
<reference evidence="2 3" key="1">
    <citation type="submission" date="2024-09" db="EMBL/GenBank/DDBJ databases">
        <authorList>
            <person name="Sun Q."/>
            <person name="Mori K."/>
        </authorList>
    </citation>
    <scope>NUCLEOTIDE SEQUENCE [LARGE SCALE GENOMIC DNA]</scope>
    <source>
        <strain evidence="2 3">CCM 7957</strain>
    </source>
</reference>
<keyword evidence="2" id="KW-0378">Hydrolase</keyword>
<protein>
    <submittedName>
        <fullName evidence="2">Lipase family alpha/beta hydrolase</fullName>
    </submittedName>
</protein>
<keyword evidence="3" id="KW-1185">Reference proteome</keyword>
<feature type="domain" description="GPI inositol-deacylase PGAP1-like alpha/beta" evidence="1">
    <location>
        <begin position="189"/>
        <end position="272"/>
    </location>
</feature>
<dbReference type="Pfam" id="PF07819">
    <property type="entry name" value="PGAP1"/>
    <property type="match status" value="1"/>
</dbReference>
<gene>
    <name evidence="2" type="ORF">ACFFJD_10700</name>
</gene>
<proteinExistence type="predicted"/>
<dbReference type="Proteomes" id="UP001589783">
    <property type="component" value="Unassembled WGS sequence"/>
</dbReference>